<protein>
    <submittedName>
        <fullName evidence="1">Uncharacterized protein</fullName>
    </submittedName>
</protein>
<accession>A0A426X9N5</accession>
<sequence length="114" mass="12405">MRLGRSWSGRLRAQPCRHATYSQATTRQRPGALVEVMLVGTTPTGKPASKWVTYVGDAYGHNACGRAAYGLVVPAHTDNSTSVTAHGQRWSPMARSIIDAQGWWRWPAGRGLDG</sequence>
<organism evidence="1 2">
    <name type="scientific">Ensete ventricosum</name>
    <name type="common">Abyssinian banana</name>
    <name type="synonym">Musa ensete</name>
    <dbReference type="NCBI Taxonomy" id="4639"/>
    <lineage>
        <taxon>Eukaryota</taxon>
        <taxon>Viridiplantae</taxon>
        <taxon>Streptophyta</taxon>
        <taxon>Embryophyta</taxon>
        <taxon>Tracheophyta</taxon>
        <taxon>Spermatophyta</taxon>
        <taxon>Magnoliopsida</taxon>
        <taxon>Liliopsida</taxon>
        <taxon>Zingiberales</taxon>
        <taxon>Musaceae</taxon>
        <taxon>Ensete</taxon>
    </lineage>
</organism>
<evidence type="ECO:0000313" key="1">
    <source>
        <dbReference type="EMBL" id="RRT36196.1"/>
    </source>
</evidence>
<evidence type="ECO:0000313" key="2">
    <source>
        <dbReference type="Proteomes" id="UP000287651"/>
    </source>
</evidence>
<name>A0A426X9N5_ENSVE</name>
<dbReference type="EMBL" id="AMZH03023926">
    <property type="protein sequence ID" value="RRT36196.1"/>
    <property type="molecule type" value="Genomic_DNA"/>
</dbReference>
<comment type="caution">
    <text evidence="1">The sequence shown here is derived from an EMBL/GenBank/DDBJ whole genome shotgun (WGS) entry which is preliminary data.</text>
</comment>
<reference evidence="1 2" key="1">
    <citation type="journal article" date="2014" name="Agronomy (Basel)">
        <title>A Draft Genome Sequence for Ensete ventricosum, the Drought-Tolerant Tree Against Hunger.</title>
        <authorList>
            <person name="Harrison J."/>
            <person name="Moore K.A."/>
            <person name="Paszkiewicz K."/>
            <person name="Jones T."/>
            <person name="Grant M."/>
            <person name="Ambacheew D."/>
            <person name="Muzemil S."/>
            <person name="Studholme D.J."/>
        </authorList>
    </citation>
    <scope>NUCLEOTIDE SEQUENCE [LARGE SCALE GENOMIC DNA]</scope>
</reference>
<dbReference type="Proteomes" id="UP000287651">
    <property type="component" value="Unassembled WGS sequence"/>
</dbReference>
<gene>
    <name evidence="1" type="ORF">B296_00044910</name>
</gene>
<proteinExistence type="predicted"/>
<dbReference type="AlphaFoldDB" id="A0A426X9N5"/>